<name>A0A1I8J810_9PLAT</name>
<reference evidence="2 3" key="1">
    <citation type="submission" date="2016-11" db="UniProtKB">
        <authorList>
            <consortium name="WormBaseParasite"/>
        </authorList>
    </citation>
    <scope>IDENTIFICATION</scope>
</reference>
<proteinExistence type="predicted"/>
<keyword evidence="1" id="KW-1185">Reference proteome</keyword>
<protein>
    <submittedName>
        <fullName evidence="2 3">Tripartite motif-containing protein 2</fullName>
    </submittedName>
</protein>
<dbReference type="WBParaSite" id="maker-uti_cns_0046175-snap-gene-1.26-mRNA-1">
    <property type="protein sequence ID" value="maker-uti_cns_0046175-snap-gene-1.26-mRNA-1"/>
    <property type="gene ID" value="maker-uti_cns_0046175-snap-gene-1.26"/>
</dbReference>
<dbReference type="Proteomes" id="UP000095280">
    <property type="component" value="Unplaced"/>
</dbReference>
<dbReference type="SUPFAM" id="SSF63829">
    <property type="entry name" value="Calcium-dependent phosphotriesterase"/>
    <property type="match status" value="1"/>
</dbReference>
<dbReference type="AlphaFoldDB" id="A0A1I8J810"/>
<dbReference type="WBParaSite" id="maker-uti_cns_0005176-snap-gene-0.6-mRNA-1">
    <property type="protein sequence ID" value="maker-uti_cns_0005176-snap-gene-0.6-mRNA-1"/>
    <property type="gene ID" value="maker-uti_cns_0005176-snap-gene-0.6"/>
</dbReference>
<organism evidence="1 3">
    <name type="scientific">Macrostomum lignano</name>
    <dbReference type="NCBI Taxonomy" id="282301"/>
    <lineage>
        <taxon>Eukaryota</taxon>
        <taxon>Metazoa</taxon>
        <taxon>Spiralia</taxon>
        <taxon>Lophotrochozoa</taxon>
        <taxon>Platyhelminthes</taxon>
        <taxon>Rhabditophora</taxon>
        <taxon>Macrostomorpha</taxon>
        <taxon>Macrostomida</taxon>
        <taxon>Macrostomidae</taxon>
        <taxon>Macrostomum</taxon>
    </lineage>
</organism>
<accession>A0A1I8J810</accession>
<sequence length="351" mass="40098">MEMLSTMTLQSNASQQAGCYIQATFNEVATKEVHKNAKAIELNPYKRLLCILTDSCIEHMDVFNDGTMGEIVNTWPFNANQMRFCRNGFALITEDHQLSLITSRGYRVKVVNDFEKASMGCNLWGIDLHEEEGYMYIGDNSSCTLWRRRFPKLDRIRSDKDFQFRYQNTSVEINHVMSFDASTIIVNDFGGGLFLHQSGTNEVSIINAGALGLDGFGGALCKDSEADIIFTIWPQRRLIYAFTLDKEKNFEVVGAGKHRMSRLTPVEMTFDCDNKYLYVLGRDEENDDKMFVTCFEVGYHMVGTARDSYIGQGFLEPSRSDRMSQFQISQDDVSRLYQQSLDTDSVDEFFV</sequence>
<evidence type="ECO:0000313" key="1">
    <source>
        <dbReference type="Proteomes" id="UP000095280"/>
    </source>
</evidence>
<evidence type="ECO:0000313" key="2">
    <source>
        <dbReference type="WBParaSite" id="maker-uti_cns_0005176-snap-gene-0.6-mRNA-1"/>
    </source>
</evidence>
<dbReference type="WBParaSite" id="maker-uti_cns_0046176-snap-gene-0.7-mRNA-1">
    <property type="protein sequence ID" value="maker-uti_cns_0046176-snap-gene-0.7-mRNA-1"/>
    <property type="gene ID" value="maker-uti_cns_0046176-snap-gene-0.7"/>
</dbReference>
<evidence type="ECO:0000313" key="3">
    <source>
        <dbReference type="WBParaSite" id="maker-uti_cns_0046175-snap-gene-1.26-mRNA-1"/>
    </source>
</evidence>